<evidence type="ECO:0000256" key="3">
    <source>
        <dbReference type="ARBA" id="ARBA00022857"/>
    </source>
</evidence>
<feature type="binding site" evidence="5">
    <location>
        <position position="120"/>
    </location>
    <ligand>
        <name>FAD</name>
        <dbReference type="ChEBI" id="CHEBI:57692"/>
    </ligand>
</feature>
<feature type="binding site" evidence="5">
    <location>
        <position position="45"/>
    </location>
    <ligand>
        <name>FAD</name>
        <dbReference type="ChEBI" id="CHEBI:57692"/>
    </ligand>
</feature>
<reference evidence="8" key="1">
    <citation type="journal article" date="2019" name="Int. J. Syst. Evol. Microbiol.">
        <title>The Global Catalogue of Microorganisms (GCM) 10K type strain sequencing project: providing services to taxonomists for standard genome sequencing and annotation.</title>
        <authorList>
            <consortium name="The Broad Institute Genomics Platform"/>
            <consortium name="The Broad Institute Genome Sequencing Center for Infectious Disease"/>
            <person name="Wu L."/>
            <person name="Ma J."/>
        </authorList>
    </citation>
    <scope>NUCLEOTIDE SEQUENCE [LARGE SCALE GENOMIC DNA]</scope>
    <source>
        <strain evidence="8">TISTR 1906</strain>
    </source>
</reference>
<feature type="binding site" evidence="5">
    <location>
        <position position="40"/>
    </location>
    <ligand>
        <name>FAD</name>
        <dbReference type="ChEBI" id="CHEBI:57692"/>
    </ligand>
</feature>
<sequence length="353" mass="37434">METDALIIGAGPAGLFQAFQLGLQGIASHLVDALPHVGGQCAQLYGHKPIYDIPGIPVCTGAELVQLLERQIAPMQVPRHLSQQVESLQQRDDGRWLAQTTAGTLFAARSVFMAAGVGAFVPKALKVPGVDGLLPEQLHYHPLQLDMASGHTVLVYGGDEEAVNAAIACASSCDGPQSSGGSGAAKTYLMHRRDAFQAEPQQLARLRQLRDSGAIEVVIGQITEVRHAAGRLGAVQWMDGEGREHLLSIDMLLVFLGISPRLGPISDWGLSIERKQLVVDPATQATSAAGIYAVGDIVTYPGKKKLILCAFHEATMAAFAAAEYLQGEKPLLQYTTTSAKLHGFLGVAHPGAQ</sequence>
<dbReference type="HAMAP" id="MF_01685">
    <property type="entry name" value="FENR2"/>
    <property type="match status" value="1"/>
</dbReference>
<keyword evidence="2 5" id="KW-0274">FAD</keyword>
<feature type="domain" description="FAD/NAD(P)-binding" evidence="6">
    <location>
        <begin position="4"/>
        <end position="302"/>
    </location>
</feature>
<dbReference type="PANTHER" id="PTHR48105">
    <property type="entry name" value="THIOREDOXIN REDUCTASE 1-RELATED-RELATED"/>
    <property type="match status" value="1"/>
</dbReference>
<dbReference type="Gene3D" id="3.50.50.60">
    <property type="entry name" value="FAD/NAD(P)-binding domain"/>
    <property type="match status" value="2"/>
</dbReference>
<evidence type="ECO:0000256" key="5">
    <source>
        <dbReference type="HAMAP-Rule" id="MF_01685"/>
    </source>
</evidence>
<evidence type="ECO:0000256" key="1">
    <source>
        <dbReference type="ARBA" id="ARBA00022630"/>
    </source>
</evidence>
<feature type="binding site" evidence="5">
    <location>
        <position position="337"/>
    </location>
    <ligand>
        <name>FAD</name>
        <dbReference type="ChEBI" id="CHEBI:57692"/>
    </ligand>
</feature>
<name>A0ABW5US04_9BURK</name>
<keyword evidence="1 5" id="KW-0285">Flavoprotein</keyword>
<dbReference type="InterPro" id="IPR050097">
    <property type="entry name" value="Ferredoxin-NADP_redctase_2"/>
</dbReference>
<comment type="caution">
    <text evidence="7">The sequence shown here is derived from an EMBL/GenBank/DDBJ whole genome shotgun (WGS) entry which is preliminary data.</text>
</comment>
<protein>
    <recommendedName>
        <fullName evidence="5">Ferredoxin--NADP reductase</fullName>
        <shortName evidence="5">FNR</shortName>
        <shortName evidence="5">Fd-NADP(+) reductase</shortName>
        <ecNumber evidence="5">1.18.1.2</ecNumber>
    </recommendedName>
</protein>
<keyword evidence="3 5" id="KW-0521">NADP</keyword>
<organism evidence="7 8">
    <name type="scientific">Comamonas terrae</name>
    <dbReference type="NCBI Taxonomy" id="673548"/>
    <lineage>
        <taxon>Bacteria</taxon>
        <taxon>Pseudomonadati</taxon>
        <taxon>Pseudomonadota</taxon>
        <taxon>Betaproteobacteria</taxon>
        <taxon>Burkholderiales</taxon>
        <taxon>Comamonadaceae</taxon>
        <taxon>Comamonas</taxon>
    </lineage>
</organism>
<comment type="cofactor">
    <cofactor evidence="5">
        <name>FAD</name>
        <dbReference type="ChEBI" id="CHEBI:57692"/>
    </cofactor>
    <text evidence="5">Binds 1 FAD per subunit.</text>
</comment>
<keyword evidence="4 5" id="KW-0560">Oxidoreductase</keyword>
<comment type="subunit">
    <text evidence="5">Homodimer.</text>
</comment>
<comment type="catalytic activity">
    <reaction evidence="5">
        <text>2 reduced [2Fe-2S]-[ferredoxin] + NADP(+) + H(+) = 2 oxidized [2Fe-2S]-[ferredoxin] + NADPH</text>
        <dbReference type="Rhea" id="RHEA:20125"/>
        <dbReference type="Rhea" id="RHEA-COMP:10000"/>
        <dbReference type="Rhea" id="RHEA-COMP:10001"/>
        <dbReference type="ChEBI" id="CHEBI:15378"/>
        <dbReference type="ChEBI" id="CHEBI:33737"/>
        <dbReference type="ChEBI" id="CHEBI:33738"/>
        <dbReference type="ChEBI" id="CHEBI:57783"/>
        <dbReference type="ChEBI" id="CHEBI:58349"/>
        <dbReference type="EC" id="1.18.1.2"/>
    </reaction>
</comment>
<feature type="binding site" evidence="5">
    <location>
        <position position="85"/>
    </location>
    <ligand>
        <name>FAD</name>
        <dbReference type="ChEBI" id="CHEBI:57692"/>
    </ligand>
</feature>
<evidence type="ECO:0000259" key="6">
    <source>
        <dbReference type="Pfam" id="PF07992"/>
    </source>
</evidence>
<dbReference type="PRINTS" id="PR00368">
    <property type="entry name" value="FADPNR"/>
</dbReference>
<proteinExistence type="inferred from homology"/>
<evidence type="ECO:0000256" key="2">
    <source>
        <dbReference type="ARBA" id="ARBA00022827"/>
    </source>
</evidence>
<dbReference type="InterPro" id="IPR036188">
    <property type="entry name" value="FAD/NAD-bd_sf"/>
</dbReference>
<dbReference type="PRINTS" id="PR00469">
    <property type="entry name" value="PNDRDTASEII"/>
</dbReference>
<dbReference type="InterPro" id="IPR022890">
    <property type="entry name" value="Fd--NADP_Rdtase_type_2"/>
</dbReference>
<dbReference type="RefSeq" id="WP_066471910.1">
    <property type="nucleotide sequence ID" value="NZ_BCNT01000001.1"/>
</dbReference>
<accession>A0ABW5US04</accession>
<keyword evidence="8" id="KW-1185">Reference proteome</keyword>
<dbReference type="Proteomes" id="UP001597463">
    <property type="component" value="Unassembled WGS sequence"/>
</dbReference>
<evidence type="ECO:0000313" key="8">
    <source>
        <dbReference type="Proteomes" id="UP001597463"/>
    </source>
</evidence>
<feature type="binding site" evidence="5">
    <location>
        <position position="296"/>
    </location>
    <ligand>
        <name>FAD</name>
        <dbReference type="ChEBI" id="CHEBI:57692"/>
    </ligand>
</feature>
<feature type="binding site" evidence="5">
    <location>
        <position position="32"/>
    </location>
    <ligand>
        <name>FAD</name>
        <dbReference type="ChEBI" id="CHEBI:57692"/>
    </ligand>
</feature>
<dbReference type="EC" id="1.18.1.2" evidence="5"/>
<dbReference type="SUPFAM" id="SSF51905">
    <property type="entry name" value="FAD/NAD(P)-binding domain"/>
    <property type="match status" value="2"/>
</dbReference>
<evidence type="ECO:0000256" key="4">
    <source>
        <dbReference type="ARBA" id="ARBA00023002"/>
    </source>
</evidence>
<dbReference type="Pfam" id="PF07992">
    <property type="entry name" value="Pyr_redox_2"/>
    <property type="match status" value="1"/>
</dbReference>
<dbReference type="InterPro" id="IPR023753">
    <property type="entry name" value="FAD/NAD-binding_dom"/>
</dbReference>
<comment type="similarity">
    <text evidence="5">Belongs to the ferredoxin--NADP reductase type 2 family.</text>
</comment>
<comment type="caution">
    <text evidence="5">Lacks conserved residue(s) required for the propagation of feature annotation.</text>
</comment>
<dbReference type="EMBL" id="JBHUMV010000011">
    <property type="protein sequence ID" value="MFD2756413.1"/>
    <property type="molecule type" value="Genomic_DNA"/>
</dbReference>
<evidence type="ECO:0000313" key="7">
    <source>
        <dbReference type="EMBL" id="MFD2756413.1"/>
    </source>
</evidence>
<gene>
    <name evidence="7" type="ORF">ACFSW6_20255</name>
</gene>